<organism evidence="1 2">
    <name type="scientific">Streptomyces fungicidicus</name>
    <dbReference type="NCBI Taxonomy" id="68203"/>
    <lineage>
        <taxon>Bacteria</taxon>
        <taxon>Bacillati</taxon>
        <taxon>Actinomycetota</taxon>
        <taxon>Actinomycetes</taxon>
        <taxon>Kitasatosporales</taxon>
        <taxon>Streptomycetaceae</taxon>
        <taxon>Streptomyces</taxon>
    </lineage>
</organism>
<dbReference type="Proteomes" id="UP000556843">
    <property type="component" value="Unassembled WGS sequence"/>
</dbReference>
<evidence type="ECO:0000313" key="1">
    <source>
        <dbReference type="EMBL" id="NUV73248.1"/>
    </source>
</evidence>
<name>A0ACC7XUK9_9ACTN</name>
<evidence type="ECO:0000313" key="2">
    <source>
        <dbReference type="Proteomes" id="UP000556843"/>
    </source>
</evidence>
<sequence length="178" mass="19590">MPDALWSLIEPLLPEPGPEQVEGRPRVPDRQALCGILFVPHAGVQWEHPSQQLGFGSGMTGWRRMAARNEAGVWGALHLVLPTKLRAPKKLDRSREVTDSLSRPDRSARVQKRPQPGRPGTASEAGQGDPVRPRCSFRQPATVANGWWLMADGWWFNADESSSSSCLRWCTAKGTSSG</sequence>
<keyword evidence="2" id="KW-1185">Reference proteome</keyword>
<reference evidence="1" key="1">
    <citation type="submission" date="2020-03" db="EMBL/GenBank/DDBJ databases">
        <title>Complete genome sequence of sixteen Streptomyces strains facilitates identification of candidate genes involved in plant growth-promotion in grain legumes and cereals.</title>
        <authorList>
            <person name="Gopalakrishnan S."/>
            <person name="Thakur V."/>
            <person name="Saxena R."/>
            <person name="Vadlamudi S."/>
            <person name="Purohit S."/>
            <person name="Kumar V."/>
            <person name="Rathore A."/>
            <person name="Chitikineni A."/>
            <person name="Varshney R.K."/>
        </authorList>
    </citation>
    <scope>NUCLEOTIDE SEQUENCE</scope>
    <source>
        <strain evidence="1">CAI-93</strain>
    </source>
</reference>
<gene>
    <name evidence="1" type="ORF">G6W56_03460</name>
</gene>
<proteinExistence type="predicted"/>
<protein>
    <submittedName>
        <fullName evidence="1">Transposase</fullName>
    </submittedName>
</protein>
<accession>A0ACC7XUK9</accession>
<comment type="caution">
    <text evidence="1">The sequence shown here is derived from an EMBL/GenBank/DDBJ whole genome shotgun (WGS) entry which is preliminary data.</text>
</comment>
<dbReference type="EMBL" id="JAANNW010000003">
    <property type="protein sequence ID" value="NUV73248.1"/>
    <property type="molecule type" value="Genomic_DNA"/>
</dbReference>